<dbReference type="InterPro" id="IPR046335">
    <property type="entry name" value="LacI/GalR-like_sensor"/>
</dbReference>
<dbReference type="InterPro" id="IPR028082">
    <property type="entry name" value="Peripla_BP_I"/>
</dbReference>
<sequence length="336" mass="36758">MAVSIKDVALKAGVSIASVSRVLSGKPGVGAKTAERIRQVIDELGYRPNLGARGLVKRKTGNIAVVVPRGSYILNNPFFSTILDGIAKEIDQTEFNLLMSFTSVQQQRLLETQAVDGAILFSPRNEELSMDWLKSLAIPIIVVGSYLEDSPFPCVRPDDEEGVRQSVTALFNKGHRTIGLVNGPMSSMHSVRYYKGYESTLKYLGIPFSKELVFELDEFDGGKVVEVVSEFLKGNQHMTGVVCSSDFLAMGVMKAADNANVSIPHDLSVVGADDVPISSFLTPSLSSVHVDLIGMGRKAVSILTQLLEEKELEKKEYIFPMHYVDRGTTGTPKMKR</sequence>
<proteinExistence type="predicted"/>
<evidence type="ECO:0000256" key="3">
    <source>
        <dbReference type="ARBA" id="ARBA00023163"/>
    </source>
</evidence>
<dbReference type="InterPro" id="IPR000843">
    <property type="entry name" value="HTH_LacI"/>
</dbReference>
<dbReference type="GO" id="GO:0003700">
    <property type="term" value="F:DNA-binding transcription factor activity"/>
    <property type="evidence" value="ECO:0007669"/>
    <property type="project" value="TreeGrafter"/>
</dbReference>
<keyword evidence="6" id="KW-1185">Reference proteome</keyword>
<organism evidence="5 6">
    <name type="scientific">Bacillus zhangzhouensis</name>
    <dbReference type="NCBI Taxonomy" id="1178540"/>
    <lineage>
        <taxon>Bacteria</taxon>
        <taxon>Bacillati</taxon>
        <taxon>Bacillota</taxon>
        <taxon>Bacilli</taxon>
        <taxon>Bacillales</taxon>
        <taxon>Bacillaceae</taxon>
        <taxon>Bacillus</taxon>
    </lineage>
</organism>
<dbReference type="AlphaFoldDB" id="A0A081LC47"/>
<evidence type="ECO:0000313" key="6">
    <source>
        <dbReference type="Proteomes" id="UP000028091"/>
    </source>
</evidence>
<dbReference type="RefSeq" id="WP_034320685.1">
    <property type="nucleotide sequence ID" value="NZ_JAVIKA010000007.1"/>
</dbReference>
<dbReference type="Pfam" id="PF00356">
    <property type="entry name" value="LacI"/>
    <property type="match status" value="1"/>
</dbReference>
<dbReference type="SUPFAM" id="SSF53822">
    <property type="entry name" value="Periplasmic binding protein-like I"/>
    <property type="match status" value="1"/>
</dbReference>
<dbReference type="PROSITE" id="PS50932">
    <property type="entry name" value="HTH_LACI_2"/>
    <property type="match status" value="1"/>
</dbReference>
<accession>A0A081LC47</accession>
<evidence type="ECO:0000256" key="1">
    <source>
        <dbReference type="ARBA" id="ARBA00023015"/>
    </source>
</evidence>
<dbReference type="CDD" id="cd06267">
    <property type="entry name" value="PBP1_LacI_sugar_binding-like"/>
    <property type="match status" value="1"/>
</dbReference>
<name>A0A081LC47_9BACI</name>
<keyword evidence="3" id="KW-0804">Transcription</keyword>
<dbReference type="PROSITE" id="PS00356">
    <property type="entry name" value="HTH_LACI_1"/>
    <property type="match status" value="1"/>
</dbReference>
<dbReference type="GO" id="GO:0000976">
    <property type="term" value="F:transcription cis-regulatory region binding"/>
    <property type="evidence" value="ECO:0007669"/>
    <property type="project" value="TreeGrafter"/>
</dbReference>
<reference evidence="5 6" key="1">
    <citation type="submission" date="2012-09" db="EMBL/GenBank/DDBJ databases">
        <title>Genome Sequence of Bacillus sp. DW5-4.</title>
        <authorList>
            <person name="Lai Q."/>
            <person name="Liu Y."/>
            <person name="Shao Z."/>
        </authorList>
    </citation>
    <scope>NUCLEOTIDE SEQUENCE [LARGE SCALE GENOMIC DNA]</scope>
    <source>
        <strain evidence="5 6">DW5-4</strain>
    </source>
</reference>
<dbReference type="SUPFAM" id="SSF47413">
    <property type="entry name" value="lambda repressor-like DNA-binding domains"/>
    <property type="match status" value="1"/>
</dbReference>
<evidence type="ECO:0000259" key="4">
    <source>
        <dbReference type="PROSITE" id="PS50932"/>
    </source>
</evidence>
<dbReference type="OrthoDB" id="9788209at2"/>
<dbReference type="Gene3D" id="1.10.260.40">
    <property type="entry name" value="lambda repressor-like DNA-binding domains"/>
    <property type="match status" value="1"/>
</dbReference>
<protein>
    <submittedName>
        <fullName evidence="5">Transcriptional regulator</fullName>
    </submittedName>
</protein>
<dbReference type="CDD" id="cd01392">
    <property type="entry name" value="HTH_LacI"/>
    <property type="match status" value="1"/>
</dbReference>
<feature type="domain" description="HTH lacI-type" evidence="4">
    <location>
        <begin position="3"/>
        <end position="57"/>
    </location>
</feature>
<dbReference type="SMART" id="SM00354">
    <property type="entry name" value="HTH_LACI"/>
    <property type="match status" value="1"/>
</dbReference>
<dbReference type="Proteomes" id="UP000028091">
    <property type="component" value="Unassembled WGS sequence"/>
</dbReference>
<dbReference type="InterPro" id="IPR010982">
    <property type="entry name" value="Lambda_DNA-bd_dom_sf"/>
</dbReference>
<evidence type="ECO:0000313" key="5">
    <source>
        <dbReference type="EMBL" id="KEP26823.1"/>
    </source>
</evidence>
<dbReference type="PANTHER" id="PTHR30146">
    <property type="entry name" value="LACI-RELATED TRANSCRIPTIONAL REPRESSOR"/>
    <property type="match status" value="1"/>
</dbReference>
<dbReference type="Pfam" id="PF13377">
    <property type="entry name" value="Peripla_BP_3"/>
    <property type="match status" value="1"/>
</dbReference>
<dbReference type="eggNOG" id="COG1609">
    <property type="taxonomic scope" value="Bacteria"/>
</dbReference>
<keyword evidence="1" id="KW-0805">Transcription regulation</keyword>
<gene>
    <name evidence="5" type="ORF">BA70_18235</name>
</gene>
<evidence type="ECO:0000256" key="2">
    <source>
        <dbReference type="ARBA" id="ARBA00023125"/>
    </source>
</evidence>
<comment type="caution">
    <text evidence="5">The sequence shown here is derived from an EMBL/GenBank/DDBJ whole genome shotgun (WGS) entry which is preliminary data.</text>
</comment>
<keyword evidence="2" id="KW-0238">DNA-binding</keyword>
<dbReference type="EMBL" id="JOTP01000007">
    <property type="protein sequence ID" value="KEP26823.1"/>
    <property type="molecule type" value="Genomic_DNA"/>
</dbReference>
<dbReference type="Gene3D" id="3.40.50.2300">
    <property type="match status" value="2"/>
</dbReference>
<dbReference type="PANTHER" id="PTHR30146:SF24">
    <property type="entry name" value="XYLOSE OPERON REGULATORY PROTEIN"/>
    <property type="match status" value="1"/>
</dbReference>